<reference evidence="1" key="1">
    <citation type="submission" date="2020-05" db="EMBL/GenBank/DDBJ databases">
        <authorList>
            <person name="Chiriac C."/>
            <person name="Salcher M."/>
            <person name="Ghai R."/>
            <person name="Kavagutti S V."/>
        </authorList>
    </citation>
    <scope>NUCLEOTIDE SEQUENCE</scope>
</reference>
<accession>A0A6J6VEL8</accession>
<organism evidence="1">
    <name type="scientific">freshwater metagenome</name>
    <dbReference type="NCBI Taxonomy" id="449393"/>
    <lineage>
        <taxon>unclassified sequences</taxon>
        <taxon>metagenomes</taxon>
        <taxon>ecological metagenomes</taxon>
    </lineage>
</organism>
<sequence length="71" mass="8251">MQGIALVYRWFKPHKEVDINPASNINLVQIDEPDELRKLIKNGNPFEHLIIDASDSYKSRRIEIASKAYLK</sequence>
<protein>
    <submittedName>
        <fullName evidence="1">Unannotated protein</fullName>
    </submittedName>
</protein>
<dbReference type="AlphaFoldDB" id="A0A6J6VEL8"/>
<dbReference type="EMBL" id="CAEZZO010000092">
    <property type="protein sequence ID" value="CAB4769255.1"/>
    <property type="molecule type" value="Genomic_DNA"/>
</dbReference>
<gene>
    <name evidence="1" type="ORF">UFOPK2886_00666</name>
</gene>
<proteinExistence type="predicted"/>
<evidence type="ECO:0000313" key="1">
    <source>
        <dbReference type="EMBL" id="CAB4769255.1"/>
    </source>
</evidence>
<name>A0A6J6VEL8_9ZZZZ</name>